<name>A0A292PPF2_9PEZI</name>
<proteinExistence type="predicted"/>
<evidence type="ECO:0000313" key="2">
    <source>
        <dbReference type="Proteomes" id="UP001412239"/>
    </source>
</evidence>
<dbReference type="SUPFAM" id="SSF56281">
    <property type="entry name" value="Metallo-hydrolase/oxidoreductase"/>
    <property type="match status" value="1"/>
</dbReference>
<organism evidence="1 2">
    <name type="scientific">Tuber aestivum</name>
    <name type="common">summer truffle</name>
    <dbReference type="NCBI Taxonomy" id="59557"/>
    <lineage>
        <taxon>Eukaryota</taxon>
        <taxon>Fungi</taxon>
        <taxon>Dikarya</taxon>
        <taxon>Ascomycota</taxon>
        <taxon>Pezizomycotina</taxon>
        <taxon>Pezizomycetes</taxon>
        <taxon>Pezizales</taxon>
        <taxon>Tuberaceae</taxon>
        <taxon>Tuber</taxon>
    </lineage>
</organism>
<protein>
    <recommendedName>
        <fullName evidence="3">Metallo-beta-lactamase domain-containing protein</fullName>
    </recommendedName>
</protein>
<sequence length="260" mass="28800">MAKTFPESAMVIRAISPNITILSVPFLRFNKVKFGGRATIVKLATGNLAVFSPVGLTTEAKSAVESMGGRVNYLIASDIEHHMNLGPWKQEYASATVIGPEGLYEKRKAQGNEDVPIDIVYTKDNKHSLKLPDELGSVFDVEYFDGHQNKELVFNYKPERTMIQADLVFNLPAHEQFSKSGMDATSGIWTKLAHHFLNIQGKGQQRFNWYAAPADKPSFADSAKVVAGWGVDRIIPCHGDVIESGGDDVFKRIFAWNLKA</sequence>
<accession>A0A292PPF2</accession>
<dbReference type="PANTHER" id="PTHR33835:SF1">
    <property type="entry name" value="METALLO-BETA-LACTAMASE DOMAIN-CONTAINING PROTEIN"/>
    <property type="match status" value="1"/>
</dbReference>
<reference evidence="1" key="1">
    <citation type="submission" date="2015-10" db="EMBL/GenBank/DDBJ databases">
        <authorList>
            <person name="Regsiter A."/>
            <person name="william w."/>
        </authorList>
    </citation>
    <scope>NUCLEOTIDE SEQUENCE</scope>
    <source>
        <strain evidence="1">Montdore</strain>
    </source>
</reference>
<dbReference type="PANTHER" id="PTHR33835">
    <property type="entry name" value="YALI0C07656P"/>
    <property type="match status" value="1"/>
</dbReference>
<dbReference type="InterPro" id="IPR036866">
    <property type="entry name" value="RibonucZ/Hydroxyglut_hydro"/>
</dbReference>
<dbReference type="Proteomes" id="UP001412239">
    <property type="component" value="Unassembled WGS sequence"/>
</dbReference>
<evidence type="ECO:0000313" key="1">
    <source>
        <dbReference type="EMBL" id="CUS08367.1"/>
    </source>
</evidence>
<dbReference type="Pfam" id="PF14234">
    <property type="entry name" value="DUF4336"/>
    <property type="match status" value="1"/>
</dbReference>
<keyword evidence="2" id="KW-1185">Reference proteome</keyword>
<dbReference type="EMBL" id="LN891134">
    <property type="protein sequence ID" value="CUS08367.1"/>
    <property type="molecule type" value="Genomic_DNA"/>
</dbReference>
<gene>
    <name evidence="1" type="ORF">GSTUAT00007513001</name>
</gene>
<dbReference type="AlphaFoldDB" id="A0A292PPF2"/>
<dbReference type="InterPro" id="IPR025638">
    <property type="entry name" value="DUF4336"/>
</dbReference>
<evidence type="ECO:0008006" key="3">
    <source>
        <dbReference type="Google" id="ProtNLM"/>
    </source>
</evidence>